<evidence type="ECO:0000313" key="2">
    <source>
        <dbReference type="EMBL" id="SES19268.1"/>
    </source>
</evidence>
<protein>
    <submittedName>
        <fullName evidence="2">Helix-turn-helix domain-containing protein</fullName>
    </submittedName>
</protein>
<dbReference type="CDD" id="cd00093">
    <property type="entry name" value="HTH_XRE"/>
    <property type="match status" value="1"/>
</dbReference>
<accession>A0A1H9VCF2</accession>
<gene>
    <name evidence="2" type="ORF">SAMN05421870_111156</name>
</gene>
<dbReference type="Gene3D" id="1.10.260.40">
    <property type="entry name" value="lambda repressor-like DNA-binding domains"/>
    <property type="match status" value="1"/>
</dbReference>
<dbReference type="GO" id="GO:0003677">
    <property type="term" value="F:DNA binding"/>
    <property type="evidence" value="ECO:0007669"/>
    <property type="project" value="InterPro"/>
</dbReference>
<feature type="domain" description="HTH cro/C1-type" evidence="1">
    <location>
        <begin position="26"/>
        <end position="66"/>
    </location>
</feature>
<proteinExistence type="predicted"/>
<reference evidence="3" key="1">
    <citation type="submission" date="2016-10" db="EMBL/GenBank/DDBJ databases">
        <authorList>
            <person name="Varghese N."/>
            <person name="Submissions S."/>
        </authorList>
    </citation>
    <scope>NUCLEOTIDE SEQUENCE [LARGE SCALE GENOMIC DNA]</scope>
    <source>
        <strain evidence="3">CGMCC 4.6825</strain>
    </source>
</reference>
<dbReference type="Proteomes" id="UP000182841">
    <property type="component" value="Unassembled WGS sequence"/>
</dbReference>
<dbReference type="AlphaFoldDB" id="A0A1H9VCF2"/>
<evidence type="ECO:0000313" key="3">
    <source>
        <dbReference type="Proteomes" id="UP000182841"/>
    </source>
</evidence>
<dbReference type="InterPro" id="IPR043917">
    <property type="entry name" value="DUF5753"/>
</dbReference>
<dbReference type="Pfam" id="PF19054">
    <property type="entry name" value="DUF5753"/>
    <property type="match status" value="1"/>
</dbReference>
<dbReference type="EMBL" id="FOGO01000011">
    <property type="protein sequence ID" value="SES19268.1"/>
    <property type="molecule type" value="Genomic_DNA"/>
</dbReference>
<sequence length="277" mass="31110">MAGNGGNRNGNGDDRPMAWRYAGDQMKRWREAAGISRQALADEAGYGYDAIKGMERGVRKAQAHVLRIADEMSGAQGKLAAAVEFLRPEPFPSYSHDFMHAESDAVALCCYETQFVPGLLQTTGYVRALLAAHCPPLDDETIEERIKGRLERQALLSRQTKAFSFVMEEAALRRQVGDIDSWRDQLLRLVETGRPRHVNIQVLPTDRGVHAGLRGPFTLLKTPDHEYLAYEEGQEMGVLYSQPEKVGNFIQRHEMILRQALNPDESARFISKLAEEL</sequence>
<dbReference type="PROSITE" id="PS50943">
    <property type="entry name" value="HTH_CROC1"/>
    <property type="match status" value="1"/>
</dbReference>
<name>A0A1H9VCF2_9ACTN</name>
<keyword evidence="3" id="KW-1185">Reference proteome</keyword>
<dbReference type="Pfam" id="PF13560">
    <property type="entry name" value="HTH_31"/>
    <property type="match status" value="1"/>
</dbReference>
<dbReference type="STRING" id="943816.AN217_26170"/>
<dbReference type="InterPro" id="IPR010982">
    <property type="entry name" value="Lambda_DNA-bd_dom_sf"/>
</dbReference>
<dbReference type="SMART" id="SM00530">
    <property type="entry name" value="HTH_XRE"/>
    <property type="match status" value="1"/>
</dbReference>
<evidence type="ECO:0000259" key="1">
    <source>
        <dbReference type="PROSITE" id="PS50943"/>
    </source>
</evidence>
<dbReference type="InterPro" id="IPR001387">
    <property type="entry name" value="Cro/C1-type_HTH"/>
</dbReference>
<organism evidence="2 3">
    <name type="scientific">Streptomyces qinglanensis</name>
    <dbReference type="NCBI Taxonomy" id="943816"/>
    <lineage>
        <taxon>Bacteria</taxon>
        <taxon>Bacillati</taxon>
        <taxon>Actinomycetota</taxon>
        <taxon>Actinomycetes</taxon>
        <taxon>Kitasatosporales</taxon>
        <taxon>Streptomycetaceae</taxon>
        <taxon>Streptomyces</taxon>
    </lineage>
</organism>
<dbReference type="SUPFAM" id="SSF47413">
    <property type="entry name" value="lambda repressor-like DNA-binding domains"/>
    <property type="match status" value="1"/>
</dbReference>